<evidence type="ECO:0000313" key="4">
    <source>
        <dbReference type="EMBL" id="CAF3929273.1"/>
    </source>
</evidence>
<evidence type="ECO:0000313" key="2">
    <source>
        <dbReference type="EMBL" id="CAF2081206.1"/>
    </source>
</evidence>
<evidence type="ECO:0000313" key="5">
    <source>
        <dbReference type="Proteomes" id="UP000663842"/>
    </source>
</evidence>
<dbReference type="Proteomes" id="UP000663866">
    <property type="component" value="Unassembled WGS sequence"/>
</dbReference>
<dbReference type="EMBL" id="CAJOBF010001240">
    <property type="protein sequence ID" value="CAF3929273.1"/>
    <property type="molecule type" value="Genomic_DNA"/>
</dbReference>
<feature type="compositionally biased region" description="Polar residues" evidence="1">
    <location>
        <begin position="39"/>
        <end position="52"/>
    </location>
</feature>
<evidence type="ECO:0000256" key="1">
    <source>
        <dbReference type="SAM" id="MobiDB-lite"/>
    </source>
</evidence>
<feature type="region of interest" description="Disordered" evidence="1">
    <location>
        <begin position="31"/>
        <end position="52"/>
    </location>
</feature>
<dbReference type="EMBL" id="CAJOBG010001215">
    <property type="protein sequence ID" value="CAF3906831.1"/>
    <property type="molecule type" value="Genomic_DNA"/>
</dbReference>
<comment type="caution">
    <text evidence="4">The sequence shown here is derived from an EMBL/GenBank/DDBJ whole genome shotgun (WGS) entry which is preliminary data.</text>
</comment>
<gene>
    <name evidence="3" type="ORF">OVN521_LOCUS9813</name>
    <name evidence="4" type="ORF">UXM345_LOCUS12092</name>
    <name evidence="2" type="ORF">XDN619_LOCUS14784</name>
</gene>
<dbReference type="Proteomes" id="UP000663842">
    <property type="component" value="Unassembled WGS sequence"/>
</dbReference>
<evidence type="ECO:0000313" key="6">
    <source>
        <dbReference type="Proteomes" id="UP000663866"/>
    </source>
</evidence>
<accession>A0A819JHK9</accession>
<dbReference type="Proteomes" id="UP000663887">
    <property type="component" value="Unassembled WGS sequence"/>
</dbReference>
<evidence type="ECO:0000313" key="3">
    <source>
        <dbReference type="EMBL" id="CAF3906831.1"/>
    </source>
</evidence>
<proteinExistence type="predicted"/>
<keyword evidence="6" id="KW-1185">Reference proteome</keyword>
<dbReference type="EMBL" id="CAJNRG010005919">
    <property type="protein sequence ID" value="CAF2081206.1"/>
    <property type="molecule type" value="Genomic_DNA"/>
</dbReference>
<reference evidence="4" key="1">
    <citation type="submission" date="2021-02" db="EMBL/GenBank/DDBJ databases">
        <authorList>
            <person name="Nowell W R."/>
        </authorList>
    </citation>
    <scope>NUCLEOTIDE SEQUENCE</scope>
</reference>
<organism evidence="4 5">
    <name type="scientific">Rotaria magnacalcarata</name>
    <dbReference type="NCBI Taxonomy" id="392030"/>
    <lineage>
        <taxon>Eukaryota</taxon>
        <taxon>Metazoa</taxon>
        <taxon>Spiralia</taxon>
        <taxon>Gnathifera</taxon>
        <taxon>Rotifera</taxon>
        <taxon>Eurotatoria</taxon>
        <taxon>Bdelloidea</taxon>
        <taxon>Philodinida</taxon>
        <taxon>Philodinidae</taxon>
        <taxon>Rotaria</taxon>
    </lineage>
</organism>
<protein>
    <submittedName>
        <fullName evidence="4">Uncharacterized protein</fullName>
    </submittedName>
</protein>
<sequence length="109" mass="12438">MDTILSESTEHCHVPNLGKLPALELKNKIRSRAADSEEQSNSAGQLPQNDTLLTTIRRQRQAISVNADNRRPDHLKRTDRDENFVLHEDDKMIIFTTALNLSILKAYKD</sequence>
<name>A0A819JHK9_9BILA</name>
<dbReference type="AlphaFoldDB" id="A0A819JHK9"/>